<evidence type="ECO:0000256" key="3">
    <source>
        <dbReference type="ARBA" id="ARBA00023002"/>
    </source>
</evidence>
<dbReference type="EMBL" id="LR130759">
    <property type="protein sequence ID" value="VDM89515.1"/>
    <property type="molecule type" value="Genomic_DNA"/>
</dbReference>
<evidence type="ECO:0000256" key="2">
    <source>
        <dbReference type="ARBA" id="ARBA00022827"/>
    </source>
</evidence>
<dbReference type="InterPro" id="IPR050741">
    <property type="entry name" value="Acyl-CoA_dehydrogenase"/>
</dbReference>
<dbReference type="Proteomes" id="UP000269998">
    <property type="component" value="Chromosome"/>
</dbReference>
<name>A0A447GGC7_9MYCO</name>
<dbReference type="Pfam" id="PF08028">
    <property type="entry name" value="Acyl-CoA_dh_2"/>
    <property type="match status" value="1"/>
</dbReference>
<evidence type="ECO:0000313" key="5">
    <source>
        <dbReference type="EMBL" id="VDM89515.1"/>
    </source>
</evidence>
<dbReference type="SUPFAM" id="SSF47203">
    <property type="entry name" value="Acyl-CoA dehydrogenase C-terminal domain-like"/>
    <property type="match status" value="1"/>
</dbReference>
<dbReference type="InterPro" id="IPR036250">
    <property type="entry name" value="AcylCo_DH-like_C"/>
</dbReference>
<dbReference type="GO" id="GO:0050660">
    <property type="term" value="F:flavin adenine dinucleotide binding"/>
    <property type="evidence" value="ECO:0007669"/>
    <property type="project" value="InterPro"/>
</dbReference>
<dbReference type="GO" id="GO:0003995">
    <property type="term" value="F:acyl-CoA dehydrogenase activity"/>
    <property type="evidence" value="ECO:0007669"/>
    <property type="project" value="TreeGrafter"/>
</dbReference>
<dbReference type="PANTHER" id="PTHR48083:SF5">
    <property type="entry name" value="NRGC PROTEIN"/>
    <property type="match status" value="1"/>
</dbReference>
<dbReference type="InterPro" id="IPR037069">
    <property type="entry name" value="AcylCoA_DH/ox_N_sf"/>
</dbReference>
<dbReference type="PIRSF" id="PIRSF016578">
    <property type="entry name" value="HsaA"/>
    <property type="match status" value="1"/>
</dbReference>
<dbReference type="InterPro" id="IPR046373">
    <property type="entry name" value="Acyl-CoA_Oxase/DH_mid-dom_sf"/>
</dbReference>
<keyword evidence="2" id="KW-0274">FAD</keyword>
<dbReference type="Gene3D" id="1.20.140.10">
    <property type="entry name" value="Butyryl-CoA Dehydrogenase, subunit A, domain 3"/>
    <property type="match status" value="1"/>
</dbReference>
<protein>
    <submittedName>
        <fullName evidence="5">Flavin-dependent monooxygenase, oxygenase subunit HsaA</fullName>
        <ecNumber evidence="5">1.14.14.12</ecNumber>
    </submittedName>
</protein>
<dbReference type="PANTHER" id="PTHR48083">
    <property type="entry name" value="MEDIUM-CHAIN SPECIFIC ACYL-COA DEHYDROGENASE, MITOCHONDRIAL-RELATED"/>
    <property type="match status" value="1"/>
</dbReference>
<keyword evidence="1" id="KW-0285">Flavoprotein</keyword>
<dbReference type="OrthoDB" id="3404950at2"/>
<dbReference type="Gene3D" id="1.10.540.10">
    <property type="entry name" value="Acyl-CoA dehydrogenase/oxidase, N-terminal domain"/>
    <property type="match status" value="1"/>
</dbReference>
<dbReference type="RefSeq" id="WP_158017370.1">
    <property type="nucleotide sequence ID" value="NZ_CBCSKE010000002.1"/>
</dbReference>
<proteinExistence type="predicted"/>
<dbReference type="SUPFAM" id="SSF56645">
    <property type="entry name" value="Acyl-CoA dehydrogenase NM domain-like"/>
    <property type="match status" value="1"/>
</dbReference>
<dbReference type="GO" id="GO:0005737">
    <property type="term" value="C:cytoplasm"/>
    <property type="evidence" value="ECO:0007669"/>
    <property type="project" value="TreeGrafter"/>
</dbReference>
<dbReference type="Gene3D" id="2.40.110.10">
    <property type="entry name" value="Butyryl-CoA Dehydrogenase, subunit A, domain 2"/>
    <property type="match status" value="1"/>
</dbReference>
<evidence type="ECO:0000313" key="6">
    <source>
        <dbReference type="Proteomes" id="UP000269998"/>
    </source>
</evidence>
<sequence>MTSTTEASGRVIALARGMRELVQDQAGESERIRTLTDAIVDEMWATGLMSAFNPAVAGGLEPSFTEMIETWIEMAWQDGSFGWIGIANLPSSFAAASYLPDDGFAEVFAAHDNHVTMGGQFFPNGRGTTVAGGYQLSGSWSFGSGIGHSQYIATGFFPMDNGEMRWVSEGLPDMRVAVVPRAEISFDDGWHVQGLKGTGSYDYSAKDVFVPQSRTFALFVRKPRRGSSPATRMGLMPVTAAGHASWALGVAKSMLDDVAELAATKYRMSDMASLAGRPTFQKGLAHHVAAWRAARLLVLDAFSTAEAAVAAGEDLTPTLRADMRAAAVFATDTSRSCAEWAHLVAGTSSIREGSRLERAFRDMYTGTQHAFISEKVAMDCAQIWLGLTEDHFGL</sequence>
<dbReference type="InterPro" id="IPR013107">
    <property type="entry name" value="Acyl-CoA_DH_C"/>
</dbReference>
<keyword evidence="6" id="KW-1185">Reference proteome</keyword>
<gene>
    <name evidence="5" type="primary">hsaA_3</name>
    <name evidence="5" type="ORF">MB901379_03092</name>
</gene>
<dbReference type="InterPro" id="IPR009100">
    <property type="entry name" value="AcylCoA_DH/oxidase_NM_dom_sf"/>
</dbReference>
<dbReference type="KEGG" id="mbai:MB901379_03092"/>
<dbReference type="GO" id="GO:0033539">
    <property type="term" value="P:fatty acid beta-oxidation using acyl-CoA dehydrogenase"/>
    <property type="evidence" value="ECO:0007669"/>
    <property type="project" value="TreeGrafter"/>
</dbReference>
<evidence type="ECO:0000259" key="4">
    <source>
        <dbReference type="Pfam" id="PF08028"/>
    </source>
</evidence>
<accession>A0A447GGC7</accession>
<organism evidence="5 6">
    <name type="scientific">Mycobacterium basiliense</name>
    <dbReference type="NCBI Taxonomy" id="2094119"/>
    <lineage>
        <taxon>Bacteria</taxon>
        <taxon>Bacillati</taxon>
        <taxon>Actinomycetota</taxon>
        <taxon>Actinomycetes</taxon>
        <taxon>Mycobacteriales</taxon>
        <taxon>Mycobacteriaceae</taxon>
        <taxon>Mycobacterium</taxon>
    </lineage>
</organism>
<keyword evidence="3 5" id="KW-0560">Oxidoreductase</keyword>
<evidence type="ECO:0000256" key="1">
    <source>
        <dbReference type="ARBA" id="ARBA00022630"/>
    </source>
</evidence>
<feature type="domain" description="Acyl-CoA dehydrogenase C-terminal" evidence="4">
    <location>
        <begin position="242"/>
        <end position="373"/>
    </location>
</feature>
<dbReference type="AlphaFoldDB" id="A0A447GGC7"/>
<keyword evidence="5" id="KW-0503">Monooxygenase</keyword>
<dbReference type="GO" id="GO:0036383">
    <property type="term" value="F:3-hydroxy-9,10-secoandrosta-1,3,5(10)-triene-9,17-dione monooxygenase activity"/>
    <property type="evidence" value="ECO:0007669"/>
    <property type="project" value="UniProtKB-EC"/>
</dbReference>
<reference evidence="6" key="1">
    <citation type="submission" date="2018-02" db="EMBL/GenBank/DDBJ databases">
        <authorList>
            <person name="Seth-Smith MB H."/>
            <person name="Seth-Smith H."/>
        </authorList>
    </citation>
    <scope>NUCLEOTIDE SEQUENCE [LARGE SCALE GENOMIC DNA]</scope>
</reference>
<dbReference type="EC" id="1.14.14.12" evidence="5"/>